<dbReference type="Proteomes" id="UP000309676">
    <property type="component" value="Unassembled WGS sequence"/>
</dbReference>
<proteinExistence type="predicted"/>
<organism evidence="1 2">
    <name type="scientific">Paenibacillus antri</name>
    <dbReference type="NCBI Taxonomy" id="2582848"/>
    <lineage>
        <taxon>Bacteria</taxon>
        <taxon>Bacillati</taxon>
        <taxon>Bacillota</taxon>
        <taxon>Bacilli</taxon>
        <taxon>Bacillales</taxon>
        <taxon>Paenibacillaceae</taxon>
        <taxon>Paenibacillus</taxon>
    </lineage>
</organism>
<sequence length="103" mass="11841">MSNEQLMAMIRQAIVESAEDVKAYVNVKIEEVRTELSAKIEGVRTELSAKIEGVRTELSAKIEEIHPRLDKFEEDMDYIRTSLQEHDSDIFKLKKTVKSITTN</sequence>
<evidence type="ECO:0000313" key="2">
    <source>
        <dbReference type="Proteomes" id="UP000309676"/>
    </source>
</evidence>
<comment type="caution">
    <text evidence="1">The sequence shown here is derived from an EMBL/GenBank/DDBJ whole genome shotgun (WGS) entry which is preliminary data.</text>
</comment>
<dbReference type="SUPFAM" id="SSF47162">
    <property type="entry name" value="Apolipoprotein"/>
    <property type="match status" value="1"/>
</dbReference>
<dbReference type="EMBL" id="VCIW01000011">
    <property type="protein sequence ID" value="TLS51094.1"/>
    <property type="molecule type" value="Genomic_DNA"/>
</dbReference>
<name>A0A5R9GD44_9BACL</name>
<dbReference type="OrthoDB" id="2971300at2"/>
<gene>
    <name evidence="1" type="ORF">FE782_17045</name>
</gene>
<dbReference type="RefSeq" id="WP_138195446.1">
    <property type="nucleotide sequence ID" value="NZ_VCIW01000011.1"/>
</dbReference>
<keyword evidence="2" id="KW-1185">Reference proteome</keyword>
<reference evidence="1 2" key="1">
    <citation type="submission" date="2019-05" db="EMBL/GenBank/DDBJ databases">
        <authorList>
            <person name="Narsing Rao M.P."/>
            <person name="Li W.J."/>
        </authorList>
    </citation>
    <scope>NUCLEOTIDE SEQUENCE [LARGE SCALE GENOMIC DNA]</scope>
    <source>
        <strain evidence="1 2">SYSU_K30003</strain>
    </source>
</reference>
<protein>
    <submittedName>
        <fullName evidence="1">Uncharacterized protein</fullName>
    </submittedName>
</protein>
<dbReference type="Gene3D" id="1.20.120.20">
    <property type="entry name" value="Apolipoprotein"/>
    <property type="match status" value="1"/>
</dbReference>
<evidence type="ECO:0000313" key="1">
    <source>
        <dbReference type="EMBL" id="TLS51094.1"/>
    </source>
</evidence>
<accession>A0A5R9GD44</accession>
<dbReference type="AlphaFoldDB" id="A0A5R9GD44"/>